<organism evidence="1 2">
    <name type="scientific">Dreissena polymorpha</name>
    <name type="common">Zebra mussel</name>
    <name type="synonym">Mytilus polymorpha</name>
    <dbReference type="NCBI Taxonomy" id="45954"/>
    <lineage>
        <taxon>Eukaryota</taxon>
        <taxon>Metazoa</taxon>
        <taxon>Spiralia</taxon>
        <taxon>Lophotrochozoa</taxon>
        <taxon>Mollusca</taxon>
        <taxon>Bivalvia</taxon>
        <taxon>Autobranchia</taxon>
        <taxon>Heteroconchia</taxon>
        <taxon>Euheterodonta</taxon>
        <taxon>Imparidentia</taxon>
        <taxon>Neoheterodontei</taxon>
        <taxon>Myida</taxon>
        <taxon>Dreissenoidea</taxon>
        <taxon>Dreissenidae</taxon>
        <taxon>Dreissena</taxon>
    </lineage>
</organism>
<dbReference type="Proteomes" id="UP000828390">
    <property type="component" value="Unassembled WGS sequence"/>
</dbReference>
<reference evidence="1" key="2">
    <citation type="submission" date="2020-11" db="EMBL/GenBank/DDBJ databases">
        <authorList>
            <person name="McCartney M.A."/>
            <person name="Auch B."/>
            <person name="Kono T."/>
            <person name="Mallez S."/>
            <person name="Becker A."/>
            <person name="Gohl D.M."/>
            <person name="Silverstein K.A.T."/>
            <person name="Koren S."/>
            <person name="Bechman K.B."/>
            <person name="Herman A."/>
            <person name="Abrahante J.E."/>
            <person name="Garbe J."/>
        </authorList>
    </citation>
    <scope>NUCLEOTIDE SEQUENCE</scope>
    <source>
        <strain evidence="1">Duluth1</strain>
        <tissue evidence="1">Whole animal</tissue>
    </source>
</reference>
<comment type="caution">
    <text evidence="1">The sequence shown here is derived from an EMBL/GenBank/DDBJ whole genome shotgun (WGS) entry which is preliminary data.</text>
</comment>
<gene>
    <name evidence="1" type="ORF">DPMN_008440</name>
</gene>
<evidence type="ECO:0000313" key="1">
    <source>
        <dbReference type="EMBL" id="KAH3884460.1"/>
    </source>
</evidence>
<reference evidence="1" key="1">
    <citation type="journal article" date="2019" name="bioRxiv">
        <title>The Genome of the Zebra Mussel, Dreissena polymorpha: A Resource for Invasive Species Research.</title>
        <authorList>
            <person name="McCartney M.A."/>
            <person name="Auch B."/>
            <person name="Kono T."/>
            <person name="Mallez S."/>
            <person name="Zhang Y."/>
            <person name="Obille A."/>
            <person name="Becker A."/>
            <person name="Abrahante J.E."/>
            <person name="Garbe J."/>
            <person name="Badalamenti J.P."/>
            <person name="Herman A."/>
            <person name="Mangelson H."/>
            <person name="Liachko I."/>
            <person name="Sullivan S."/>
            <person name="Sone E.D."/>
            <person name="Koren S."/>
            <person name="Silverstein K.A.T."/>
            <person name="Beckman K.B."/>
            <person name="Gohl D.M."/>
        </authorList>
    </citation>
    <scope>NUCLEOTIDE SEQUENCE</scope>
    <source>
        <strain evidence="1">Duluth1</strain>
        <tissue evidence="1">Whole animal</tissue>
    </source>
</reference>
<dbReference type="EMBL" id="JAIWYP010000001">
    <property type="protein sequence ID" value="KAH3884460.1"/>
    <property type="molecule type" value="Genomic_DNA"/>
</dbReference>
<accession>A0A9D4RZ57</accession>
<proteinExistence type="predicted"/>
<keyword evidence="2" id="KW-1185">Reference proteome</keyword>
<dbReference type="AlphaFoldDB" id="A0A9D4RZ57"/>
<sequence>MNNCTPQLTRPYGTYDPHCGICTSLGNLLPTLWYLHVLTEPTTHVVVSARPYGTYDPHCGICTSLGNLLPTLWYLHVLTEPTTHVVVSARP</sequence>
<name>A0A9D4RZ57_DREPO</name>
<evidence type="ECO:0000313" key="2">
    <source>
        <dbReference type="Proteomes" id="UP000828390"/>
    </source>
</evidence>
<protein>
    <submittedName>
        <fullName evidence="1">Uncharacterized protein</fullName>
    </submittedName>
</protein>